<dbReference type="CTD" id="20235895"/>
<evidence type="ECO:0000256" key="6">
    <source>
        <dbReference type="SAM" id="MobiDB-lite"/>
    </source>
</evidence>
<protein>
    <recommendedName>
        <fullName evidence="7">Protein capicua homolog-like domain-containing protein</fullName>
    </recommendedName>
</protein>
<dbReference type="Pfam" id="PF16090">
    <property type="entry name" value="DUF4819"/>
    <property type="match status" value="1"/>
</dbReference>
<feature type="compositionally biased region" description="Basic and acidic residues" evidence="6">
    <location>
        <begin position="447"/>
        <end position="462"/>
    </location>
</feature>
<feature type="compositionally biased region" description="Polar residues" evidence="6">
    <location>
        <begin position="586"/>
        <end position="637"/>
    </location>
</feature>
<dbReference type="AlphaFoldDB" id="V4AJH4"/>
<keyword evidence="3" id="KW-0238">DNA-binding</keyword>
<dbReference type="InterPro" id="IPR052412">
    <property type="entry name" value="CC-Dev_Transcription_Reg"/>
</dbReference>
<dbReference type="HOGENOM" id="CLU_316946_0_0_1"/>
<evidence type="ECO:0000256" key="1">
    <source>
        <dbReference type="ARBA" id="ARBA00022553"/>
    </source>
</evidence>
<feature type="region of interest" description="Disordered" evidence="6">
    <location>
        <begin position="215"/>
        <end position="235"/>
    </location>
</feature>
<dbReference type="STRING" id="225164.V4AJH4"/>
<evidence type="ECO:0000256" key="2">
    <source>
        <dbReference type="ARBA" id="ARBA00023015"/>
    </source>
</evidence>
<gene>
    <name evidence="8" type="ORF">LOTGIDRAFT_153178</name>
</gene>
<organism evidence="8 9">
    <name type="scientific">Lottia gigantea</name>
    <name type="common">Giant owl limpet</name>
    <dbReference type="NCBI Taxonomy" id="225164"/>
    <lineage>
        <taxon>Eukaryota</taxon>
        <taxon>Metazoa</taxon>
        <taxon>Spiralia</taxon>
        <taxon>Lophotrochozoa</taxon>
        <taxon>Mollusca</taxon>
        <taxon>Gastropoda</taxon>
        <taxon>Patellogastropoda</taxon>
        <taxon>Lottioidea</taxon>
        <taxon>Lottiidae</taxon>
        <taxon>Lottia</taxon>
    </lineage>
</organism>
<name>V4AJH4_LOTGI</name>
<dbReference type="PANTHER" id="PTHR13059:SF13">
    <property type="entry name" value="PROTEIN CAPICUA HOMOLOG"/>
    <property type="match status" value="1"/>
</dbReference>
<keyword evidence="4" id="KW-0804">Transcription</keyword>
<feature type="region of interest" description="Disordered" evidence="6">
    <location>
        <begin position="21"/>
        <end position="185"/>
    </location>
</feature>
<feature type="region of interest" description="Disordered" evidence="6">
    <location>
        <begin position="534"/>
        <end position="569"/>
    </location>
</feature>
<evidence type="ECO:0000256" key="3">
    <source>
        <dbReference type="ARBA" id="ARBA00023125"/>
    </source>
</evidence>
<dbReference type="GO" id="GO:0000977">
    <property type="term" value="F:RNA polymerase II transcription regulatory region sequence-specific DNA binding"/>
    <property type="evidence" value="ECO:0007669"/>
    <property type="project" value="TreeGrafter"/>
</dbReference>
<dbReference type="Proteomes" id="UP000030746">
    <property type="component" value="Unassembled WGS sequence"/>
</dbReference>
<feature type="compositionally biased region" description="Low complexity" evidence="6">
    <location>
        <begin position="640"/>
        <end position="658"/>
    </location>
</feature>
<accession>V4AJH4</accession>
<keyword evidence="1" id="KW-0597">Phosphoprotein</keyword>
<dbReference type="PANTHER" id="PTHR13059">
    <property type="entry name" value="HMG-BOX TRANSCRIPTION FACTOR BBX"/>
    <property type="match status" value="1"/>
</dbReference>
<feature type="region of interest" description="Disordered" evidence="6">
    <location>
        <begin position="390"/>
        <end position="410"/>
    </location>
</feature>
<feature type="domain" description="Protein capicua homolog-like" evidence="7">
    <location>
        <begin position="295"/>
        <end position="373"/>
    </location>
</feature>
<dbReference type="InterPro" id="IPR032147">
    <property type="entry name" value="Cic_dom"/>
</dbReference>
<sequence>MARLLCLANCQDGVISEEVKGNRSAINMKRRNEARPRRGRSNSSSPPRQRGTKSRRRVTGVTNEDSKDSVKDEKPNTPSKQIDSDTSEESTGSKRQSQRISSKESDIKKTPVVTKQTVPKSRTSRKTSSDSTSKAKDEVENKPSPPLPMSMPQSPAVPSPSTYQPPVQDHNVPSPAVIPSSAPSINQIPQPLMGMSKIEQPLTDLKLPERVIAKPPKKRKADLDSEAFATPPPLQKRPSIDLEEWKNQRVLAKRNGVYVPGVIKDIKTNVSLGILFDEDTSLCYYQHIFDVSIPEIISDHSPRGVTVSVGARVCVRISSDANVFYPGYVMEKKLNPIIYRVKLENRSPDQEVMVSRANLRLLQPPWYEDLEEMEMDFPLKPPLTQELRSPMSMRTDQHSAGTPVTPLLDQSETDDEIYELEKNFDSSGMSTPRSGSATPGSGTRSQNGRDRRQPPKKRDSARSRSAQSTESSRCSTPRSPNSNTKYKKGDVVSTPNGIRKKFNGKQWRRLCSKDGCTKESQRRGFCSRHLSLKGKGGMRQPTFPGCHKGEMKDSGNLEWNDSREGEYQQRYETEETEAANMLVSLGNSRSGTPAFSPTPQTPVSPRIQSPAGSGIYRSSNSFTPISPHPNSQYQHTFVGSPARSWSSKSGSSSSEHVSPITPRFPSYHQQQQKGLPVPAKPHALSLSKQDLGRSEDSGIGIDIRTPKTPLSKAASLSNVVGIQGTKAVQPGMQVQQSVYHSTVDMTAKAHPDLTKSAHYLPQNRPAASQQTSTISAPIIKQALGQPVMTNSSQQQGRTYQTYQAISAQQNRISEPAPNTHPQMRANEHEMKRPQNSMAPPEQHHSIRFHQPVQHPSPVNLLPVIQRGSEVPKSEGVAAVQIVNVEKDNNHVPVVAEDRNIVSKYKLSVIFLFRSVSIFEY</sequence>
<evidence type="ECO:0000259" key="7">
    <source>
        <dbReference type="Pfam" id="PF16090"/>
    </source>
</evidence>
<proteinExistence type="predicted"/>
<feature type="compositionally biased region" description="Polar residues" evidence="6">
    <location>
        <begin position="89"/>
        <end position="100"/>
    </location>
</feature>
<feature type="compositionally biased region" description="Basic and acidic residues" evidence="6">
    <location>
        <begin position="64"/>
        <end position="75"/>
    </location>
</feature>
<keyword evidence="9" id="KW-1185">Reference proteome</keyword>
<dbReference type="GO" id="GO:0005634">
    <property type="term" value="C:nucleus"/>
    <property type="evidence" value="ECO:0007669"/>
    <property type="project" value="TreeGrafter"/>
</dbReference>
<feature type="compositionally biased region" description="Polar residues" evidence="6">
    <location>
        <begin position="463"/>
        <end position="484"/>
    </location>
</feature>
<feature type="compositionally biased region" description="Basic and acidic residues" evidence="6">
    <location>
        <begin position="547"/>
        <end position="569"/>
    </location>
</feature>
<evidence type="ECO:0000256" key="4">
    <source>
        <dbReference type="ARBA" id="ARBA00023163"/>
    </source>
</evidence>
<keyword evidence="2" id="KW-0805">Transcription regulation</keyword>
<keyword evidence="5" id="KW-0539">Nucleus</keyword>
<feature type="compositionally biased region" description="Polar residues" evidence="6">
    <location>
        <begin position="392"/>
        <end position="402"/>
    </location>
</feature>
<feature type="compositionally biased region" description="Low complexity" evidence="6">
    <location>
        <begin position="172"/>
        <end position="185"/>
    </location>
</feature>
<dbReference type="GeneID" id="20235895"/>
<dbReference type="RefSeq" id="XP_009055352.1">
    <property type="nucleotide sequence ID" value="XM_009057104.1"/>
</dbReference>
<evidence type="ECO:0000256" key="5">
    <source>
        <dbReference type="ARBA" id="ARBA00023242"/>
    </source>
</evidence>
<dbReference type="OrthoDB" id="2377365at2759"/>
<feature type="region of interest" description="Disordered" evidence="6">
    <location>
        <begin position="586"/>
        <end position="680"/>
    </location>
</feature>
<dbReference type="KEGG" id="lgi:LOTGIDRAFT_153178"/>
<reference evidence="8 9" key="1">
    <citation type="journal article" date="2013" name="Nature">
        <title>Insights into bilaterian evolution from three spiralian genomes.</title>
        <authorList>
            <person name="Simakov O."/>
            <person name="Marletaz F."/>
            <person name="Cho S.J."/>
            <person name="Edsinger-Gonzales E."/>
            <person name="Havlak P."/>
            <person name="Hellsten U."/>
            <person name="Kuo D.H."/>
            <person name="Larsson T."/>
            <person name="Lv J."/>
            <person name="Arendt D."/>
            <person name="Savage R."/>
            <person name="Osoegawa K."/>
            <person name="de Jong P."/>
            <person name="Grimwood J."/>
            <person name="Chapman J.A."/>
            <person name="Shapiro H."/>
            <person name="Aerts A."/>
            <person name="Otillar R.P."/>
            <person name="Terry A.Y."/>
            <person name="Boore J.L."/>
            <person name="Grigoriev I.V."/>
            <person name="Lindberg D.R."/>
            <person name="Seaver E.C."/>
            <person name="Weisblat D.A."/>
            <person name="Putnam N.H."/>
            <person name="Rokhsar D.S."/>
        </authorList>
    </citation>
    <scope>NUCLEOTIDE SEQUENCE [LARGE SCALE GENOMIC DNA]</scope>
</reference>
<evidence type="ECO:0000313" key="8">
    <source>
        <dbReference type="EMBL" id="ESO93721.1"/>
    </source>
</evidence>
<dbReference type="EMBL" id="KB201890">
    <property type="protein sequence ID" value="ESO93721.1"/>
    <property type="molecule type" value="Genomic_DNA"/>
</dbReference>
<evidence type="ECO:0000313" key="9">
    <source>
        <dbReference type="Proteomes" id="UP000030746"/>
    </source>
</evidence>
<feature type="region of interest" description="Disordered" evidence="6">
    <location>
        <begin position="422"/>
        <end position="499"/>
    </location>
</feature>
<dbReference type="GO" id="GO:0000981">
    <property type="term" value="F:DNA-binding transcription factor activity, RNA polymerase II-specific"/>
    <property type="evidence" value="ECO:0007669"/>
    <property type="project" value="TreeGrafter"/>
</dbReference>
<feature type="compositionally biased region" description="Polar residues" evidence="6">
    <location>
        <begin position="425"/>
        <end position="446"/>
    </location>
</feature>